<accession>A0ABZ0V804</accession>
<feature type="region of interest" description="Disordered" evidence="1">
    <location>
        <begin position="169"/>
        <end position="257"/>
    </location>
</feature>
<name>A0ABZ0V804_9MICO</name>
<keyword evidence="4" id="KW-1185">Reference proteome</keyword>
<evidence type="ECO:0000313" key="4">
    <source>
        <dbReference type="Proteomes" id="UP001324533"/>
    </source>
</evidence>
<evidence type="ECO:0000313" key="3">
    <source>
        <dbReference type="EMBL" id="WQB69369.1"/>
    </source>
</evidence>
<gene>
    <name evidence="3" type="ORF">T9R20_11730</name>
</gene>
<feature type="transmembrane region" description="Helical" evidence="2">
    <location>
        <begin position="68"/>
        <end position="86"/>
    </location>
</feature>
<evidence type="ECO:0000256" key="2">
    <source>
        <dbReference type="SAM" id="Phobius"/>
    </source>
</evidence>
<protein>
    <submittedName>
        <fullName evidence="3">DUF5684 domain-containing protein</fullName>
    </submittedName>
</protein>
<dbReference type="EMBL" id="CP139779">
    <property type="protein sequence ID" value="WQB69369.1"/>
    <property type="molecule type" value="Genomic_DNA"/>
</dbReference>
<dbReference type="RefSeq" id="WP_322409488.1">
    <property type="nucleotide sequence ID" value="NZ_CP139779.1"/>
</dbReference>
<dbReference type="Proteomes" id="UP001324533">
    <property type="component" value="Chromosome"/>
</dbReference>
<feature type="compositionally biased region" description="Pro residues" evidence="1">
    <location>
        <begin position="203"/>
        <end position="257"/>
    </location>
</feature>
<proteinExistence type="predicted"/>
<organism evidence="3 4">
    <name type="scientific">Microbacterium invictum</name>
    <dbReference type="NCBI Taxonomy" id="515415"/>
    <lineage>
        <taxon>Bacteria</taxon>
        <taxon>Bacillati</taxon>
        <taxon>Actinomycetota</taxon>
        <taxon>Actinomycetes</taxon>
        <taxon>Micrococcales</taxon>
        <taxon>Microbacteriaceae</taxon>
        <taxon>Microbacterium</taxon>
    </lineage>
</organism>
<keyword evidence="2" id="KW-1133">Transmembrane helix</keyword>
<feature type="transmembrane region" description="Helical" evidence="2">
    <location>
        <begin position="92"/>
        <end position="110"/>
    </location>
</feature>
<keyword evidence="2" id="KW-0812">Transmembrane</keyword>
<feature type="compositionally biased region" description="Low complexity" evidence="1">
    <location>
        <begin position="193"/>
        <end position="202"/>
    </location>
</feature>
<reference evidence="3 4" key="1">
    <citation type="submission" date="2023-06" db="EMBL/GenBank/DDBJ databases">
        <title>Rock-solubilizing bacteria, Microbacterium invictum, promotes re-establishment of vegetation in rocky wasteland by accelerating rock bio-weathering and reshaping soil bacterial community.</title>
        <authorList>
            <person name="Liu C."/>
        </authorList>
    </citation>
    <scope>NUCLEOTIDE SEQUENCE [LARGE SCALE GENOMIC DNA]</scope>
    <source>
        <strain evidence="3 4">X-18</strain>
    </source>
</reference>
<feature type="transmembrane region" description="Helical" evidence="2">
    <location>
        <begin position="12"/>
        <end position="33"/>
    </location>
</feature>
<evidence type="ECO:0000256" key="1">
    <source>
        <dbReference type="SAM" id="MobiDB-lite"/>
    </source>
</evidence>
<sequence length="257" mass="27054">MDPYGDNSGAVVGLLIAAFFFWLVIILAGYLITSFFTMKLFDKAGVQGKWRAWVPVYREMVFAKLGDLNPWGVLILIGAAIVLNLIPYVNFLLGWVPSVAAFVYIILAAWRVQTNLGKETPWIILAVFLYVVWLGIMAFDRSRWNPNIAPAPWANSFLKDTTVWSGIPQQPSAVAAPGDGYPPASPGAPAAPPAGYEPAPGYQAPPAPAAAPPATPPAVPPAPPSAPPAAPPSADPTPPPAAPPANEPPAGPDAPRP</sequence>
<feature type="transmembrane region" description="Helical" evidence="2">
    <location>
        <begin position="122"/>
        <end position="139"/>
    </location>
</feature>
<feature type="compositionally biased region" description="Pro residues" evidence="1">
    <location>
        <begin position="183"/>
        <end position="192"/>
    </location>
</feature>
<keyword evidence="2" id="KW-0472">Membrane</keyword>